<dbReference type="GO" id="GO:0016740">
    <property type="term" value="F:transferase activity"/>
    <property type="evidence" value="ECO:0007669"/>
    <property type="project" value="UniProtKB-KW"/>
</dbReference>
<feature type="domain" description="4'-phosphopantetheinyl transferase" evidence="2">
    <location>
        <begin position="5"/>
        <end position="96"/>
    </location>
</feature>
<keyword evidence="1 3" id="KW-0808">Transferase</keyword>
<evidence type="ECO:0000313" key="3">
    <source>
        <dbReference type="EMBL" id="MFC0561414.1"/>
    </source>
</evidence>
<protein>
    <submittedName>
        <fullName evidence="3">4'-phosphopantetheinyl transferase superfamily protein</fullName>
    </submittedName>
</protein>
<name>A0ABV6NL41_9BACI</name>
<dbReference type="RefSeq" id="WP_273847861.1">
    <property type="nucleotide sequence ID" value="NZ_JAQQWT010000038.1"/>
</dbReference>
<dbReference type="InterPro" id="IPR008278">
    <property type="entry name" value="4-PPantetheinyl_Trfase_dom"/>
</dbReference>
<dbReference type="Proteomes" id="UP001589833">
    <property type="component" value="Unassembled WGS sequence"/>
</dbReference>
<evidence type="ECO:0000313" key="4">
    <source>
        <dbReference type="Proteomes" id="UP001589833"/>
    </source>
</evidence>
<proteinExistence type="predicted"/>
<organism evidence="3 4">
    <name type="scientific">Halalkalibacter alkalisediminis</name>
    <dbReference type="NCBI Taxonomy" id="935616"/>
    <lineage>
        <taxon>Bacteria</taxon>
        <taxon>Bacillati</taxon>
        <taxon>Bacillota</taxon>
        <taxon>Bacilli</taxon>
        <taxon>Bacillales</taxon>
        <taxon>Bacillaceae</taxon>
        <taxon>Halalkalibacter</taxon>
    </lineage>
</organism>
<gene>
    <name evidence="3" type="ORF">ACFFH4_21060</name>
</gene>
<dbReference type="SUPFAM" id="SSF56214">
    <property type="entry name" value="4'-phosphopantetheinyl transferase"/>
    <property type="match status" value="1"/>
</dbReference>
<dbReference type="Gene3D" id="3.90.470.20">
    <property type="entry name" value="4'-phosphopantetheinyl transferase domain"/>
    <property type="match status" value="1"/>
</dbReference>
<sequence length="126" mass="14723">MIYGTGIDIVQHSSVEKMLKKGTFQPFIRKWFSEYELHLIKMASSQIKQFSVLFSIKEAFIKASNGIAKLKDTRKITILKYHDSYEIVGFYKEFLNDKTYSIDISQNDLYTISSICIFYREGSSYD</sequence>
<keyword evidence="4" id="KW-1185">Reference proteome</keyword>
<evidence type="ECO:0000259" key="2">
    <source>
        <dbReference type="Pfam" id="PF01648"/>
    </source>
</evidence>
<comment type="caution">
    <text evidence="3">The sequence shown here is derived from an EMBL/GenBank/DDBJ whole genome shotgun (WGS) entry which is preliminary data.</text>
</comment>
<evidence type="ECO:0000256" key="1">
    <source>
        <dbReference type="ARBA" id="ARBA00022679"/>
    </source>
</evidence>
<dbReference type="EMBL" id="JBHLTR010000058">
    <property type="protein sequence ID" value="MFC0561414.1"/>
    <property type="molecule type" value="Genomic_DNA"/>
</dbReference>
<dbReference type="InterPro" id="IPR037143">
    <property type="entry name" value="4-PPantetheinyl_Trfase_dom_sf"/>
</dbReference>
<reference evidence="3 4" key="1">
    <citation type="submission" date="2024-09" db="EMBL/GenBank/DDBJ databases">
        <authorList>
            <person name="Sun Q."/>
            <person name="Mori K."/>
        </authorList>
    </citation>
    <scope>NUCLEOTIDE SEQUENCE [LARGE SCALE GENOMIC DNA]</scope>
    <source>
        <strain evidence="3 4">NCAIM B.02301</strain>
    </source>
</reference>
<dbReference type="Pfam" id="PF01648">
    <property type="entry name" value="ACPS"/>
    <property type="match status" value="1"/>
</dbReference>
<accession>A0ABV6NL41</accession>